<evidence type="ECO:0000313" key="2">
    <source>
        <dbReference type="EMBL" id="MBX27593.1"/>
    </source>
</evidence>
<reference evidence="2" key="1">
    <citation type="submission" date="2018-02" db="EMBL/GenBank/DDBJ databases">
        <title>Rhizophora mucronata_Transcriptome.</title>
        <authorList>
            <person name="Meera S.P."/>
            <person name="Sreeshan A."/>
            <person name="Augustine A."/>
        </authorList>
    </citation>
    <scope>NUCLEOTIDE SEQUENCE</scope>
    <source>
        <tissue evidence="2">Leaf</tissue>
    </source>
</reference>
<sequence>MILVCFVFVFLLCLDLCIQPQKICQLPAIDAIHARSHINITHHSPLSCRCLH</sequence>
<name>A0A2P2MBJ2_RHIMU</name>
<evidence type="ECO:0000256" key="1">
    <source>
        <dbReference type="SAM" id="SignalP"/>
    </source>
</evidence>
<feature type="chain" id="PRO_5015158702" evidence="1">
    <location>
        <begin position="21"/>
        <end position="52"/>
    </location>
</feature>
<feature type="signal peptide" evidence="1">
    <location>
        <begin position="1"/>
        <end position="20"/>
    </location>
</feature>
<accession>A0A2P2MBJ2</accession>
<dbReference type="EMBL" id="GGEC01047109">
    <property type="protein sequence ID" value="MBX27593.1"/>
    <property type="molecule type" value="Transcribed_RNA"/>
</dbReference>
<keyword evidence="1" id="KW-0732">Signal</keyword>
<organism evidence="2">
    <name type="scientific">Rhizophora mucronata</name>
    <name type="common">Asiatic mangrove</name>
    <dbReference type="NCBI Taxonomy" id="61149"/>
    <lineage>
        <taxon>Eukaryota</taxon>
        <taxon>Viridiplantae</taxon>
        <taxon>Streptophyta</taxon>
        <taxon>Embryophyta</taxon>
        <taxon>Tracheophyta</taxon>
        <taxon>Spermatophyta</taxon>
        <taxon>Magnoliopsida</taxon>
        <taxon>eudicotyledons</taxon>
        <taxon>Gunneridae</taxon>
        <taxon>Pentapetalae</taxon>
        <taxon>rosids</taxon>
        <taxon>fabids</taxon>
        <taxon>Malpighiales</taxon>
        <taxon>Rhizophoraceae</taxon>
        <taxon>Rhizophora</taxon>
    </lineage>
</organism>
<proteinExistence type="predicted"/>
<protein>
    <submittedName>
        <fullName evidence="2">Callose synthase 10</fullName>
    </submittedName>
</protein>
<dbReference type="AlphaFoldDB" id="A0A2P2MBJ2"/>